<proteinExistence type="predicted"/>
<evidence type="ECO:0000313" key="3">
    <source>
        <dbReference type="Proteomes" id="UP001159659"/>
    </source>
</evidence>
<dbReference type="EMBL" id="CANTFK010000848">
    <property type="protein sequence ID" value="CAI5731002.1"/>
    <property type="molecule type" value="Genomic_DNA"/>
</dbReference>
<accession>A0AAV0U252</accession>
<dbReference type="Proteomes" id="UP001159659">
    <property type="component" value="Unassembled WGS sequence"/>
</dbReference>
<sequence>MTDDKREFVEYEDLSTPIYITVANGHQLKAQGTGKVRFILENGRTVKLTEVLYVPGLDKKLVSVAALTARGVLVQFKRDQAVLISDDVTVAVIKRVGKLFAWNVKQHITLEAHKAESSGAINDTSGLWHARLGHVSTKKIMQAMKSCDARSVILQEVKLKQVDHLRLYTPILWDL</sequence>
<organism evidence="2 3">
    <name type="scientific">Peronospora farinosa</name>
    <dbReference type="NCBI Taxonomy" id="134698"/>
    <lineage>
        <taxon>Eukaryota</taxon>
        <taxon>Sar</taxon>
        <taxon>Stramenopiles</taxon>
        <taxon>Oomycota</taxon>
        <taxon>Peronosporomycetes</taxon>
        <taxon>Peronosporales</taxon>
        <taxon>Peronosporaceae</taxon>
        <taxon>Peronospora</taxon>
    </lineage>
</organism>
<evidence type="ECO:0000313" key="2">
    <source>
        <dbReference type="EMBL" id="CAI5731002.1"/>
    </source>
</evidence>
<reference evidence="2" key="1">
    <citation type="submission" date="2022-12" db="EMBL/GenBank/DDBJ databases">
        <authorList>
            <person name="Webb A."/>
        </authorList>
    </citation>
    <scope>NUCLEOTIDE SEQUENCE</scope>
    <source>
        <strain evidence="2">Pf2</strain>
    </source>
</reference>
<dbReference type="Pfam" id="PF22936">
    <property type="entry name" value="Pol_BBD"/>
    <property type="match status" value="1"/>
</dbReference>
<protein>
    <recommendedName>
        <fullName evidence="1">Retrovirus-related Pol polyprotein from transposon TNT 1-94-like beta-barrel domain-containing protein</fullName>
    </recommendedName>
</protein>
<gene>
    <name evidence="2" type="ORF">PFR002_LOCUS6447</name>
</gene>
<comment type="caution">
    <text evidence="2">The sequence shown here is derived from an EMBL/GenBank/DDBJ whole genome shotgun (WGS) entry which is preliminary data.</text>
</comment>
<dbReference type="InterPro" id="IPR054722">
    <property type="entry name" value="PolX-like_BBD"/>
</dbReference>
<dbReference type="AlphaFoldDB" id="A0AAV0U252"/>
<name>A0AAV0U252_9STRA</name>
<feature type="domain" description="Retrovirus-related Pol polyprotein from transposon TNT 1-94-like beta-barrel" evidence="1">
    <location>
        <begin position="1"/>
        <end position="71"/>
    </location>
</feature>
<evidence type="ECO:0000259" key="1">
    <source>
        <dbReference type="Pfam" id="PF22936"/>
    </source>
</evidence>